<evidence type="ECO:0000256" key="5">
    <source>
        <dbReference type="ARBA" id="ARBA00023163"/>
    </source>
</evidence>
<dbReference type="GO" id="GO:0035267">
    <property type="term" value="C:NuA4 histone acetyltransferase complex"/>
    <property type="evidence" value="ECO:0007669"/>
    <property type="project" value="TreeGrafter"/>
</dbReference>
<comment type="similarity">
    <text evidence="2">Belongs to the EAF7 family.</text>
</comment>
<evidence type="ECO:0008006" key="11">
    <source>
        <dbReference type="Google" id="ProtNLM"/>
    </source>
</evidence>
<dbReference type="InterPro" id="IPR012423">
    <property type="entry name" value="Eaf7/MRGBP"/>
</dbReference>
<proteinExistence type="inferred from homology"/>
<evidence type="ECO:0000313" key="10">
    <source>
        <dbReference type="Proteomes" id="UP000256328"/>
    </source>
</evidence>
<evidence type="ECO:0000256" key="1">
    <source>
        <dbReference type="ARBA" id="ARBA00004123"/>
    </source>
</evidence>
<dbReference type="PANTHER" id="PTHR13581:SF5">
    <property type="entry name" value="MRG_MORF4L-BINDING PROTEIN"/>
    <property type="match status" value="1"/>
</dbReference>
<dbReference type="PANTHER" id="PTHR13581">
    <property type="entry name" value="MRG-BINDING PROTEIN"/>
    <property type="match status" value="1"/>
</dbReference>
<feature type="compositionally biased region" description="Basic and acidic residues" evidence="8">
    <location>
        <begin position="223"/>
        <end position="237"/>
    </location>
</feature>
<evidence type="ECO:0000256" key="3">
    <source>
        <dbReference type="ARBA" id="ARBA00022853"/>
    </source>
</evidence>
<dbReference type="AlphaFoldDB" id="A0A3D8T242"/>
<evidence type="ECO:0000256" key="6">
    <source>
        <dbReference type="ARBA" id="ARBA00023242"/>
    </source>
</evidence>
<evidence type="ECO:0000256" key="2">
    <source>
        <dbReference type="ARBA" id="ARBA00007117"/>
    </source>
</evidence>
<accession>A0A3D8T242</accession>
<evidence type="ECO:0000256" key="7">
    <source>
        <dbReference type="ARBA" id="ARBA00025178"/>
    </source>
</evidence>
<comment type="function">
    <text evidence="7">Component of the NuA4 histone acetyltransferase complex which is involved in transcriptional activation of selected genes principally by acetylation of nucleosomal histone H4 and H2A. The NuA4 complex is also involved in DNA repair.</text>
</comment>
<name>A0A3D8T242_9HELO</name>
<dbReference type="GO" id="GO:0005634">
    <property type="term" value="C:nucleus"/>
    <property type="evidence" value="ECO:0007669"/>
    <property type="project" value="UniProtKB-SubCell"/>
</dbReference>
<keyword evidence="3" id="KW-0156">Chromatin regulator</keyword>
<keyword evidence="6" id="KW-0539">Nucleus</keyword>
<protein>
    <recommendedName>
        <fullName evidence="11">CT20-domain-containing protein</fullName>
    </recommendedName>
</protein>
<keyword evidence="10" id="KW-1185">Reference proteome</keyword>
<dbReference type="EMBL" id="PDLN01000002">
    <property type="protein sequence ID" value="RDW92058.1"/>
    <property type="molecule type" value="Genomic_DNA"/>
</dbReference>
<feature type="compositionally biased region" description="Low complexity" evidence="8">
    <location>
        <begin position="200"/>
        <end position="213"/>
    </location>
</feature>
<evidence type="ECO:0000256" key="8">
    <source>
        <dbReference type="SAM" id="MobiDB-lite"/>
    </source>
</evidence>
<comment type="caution">
    <text evidence="9">The sequence shown here is derived from an EMBL/GenBank/DDBJ whole genome shotgun (WGS) entry which is preliminary data.</text>
</comment>
<gene>
    <name evidence="9" type="ORF">BP5796_01452</name>
</gene>
<reference evidence="9 10" key="1">
    <citation type="journal article" date="2018" name="IMA Fungus">
        <title>IMA Genome-F 9: Draft genome sequence of Annulohypoxylon stygium, Aspergillus mulundensis, Berkeleyomyces basicola (syn. Thielaviopsis basicola), Ceratocystis smalleyi, two Cercospora beticola strains, Coleophoma cylindrospora, Fusarium fracticaudum, Phialophora cf. hyalina, and Morchella septimelata.</title>
        <authorList>
            <person name="Wingfield B.D."/>
            <person name="Bills G.F."/>
            <person name="Dong Y."/>
            <person name="Huang W."/>
            <person name="Nel W.J."/>
            <person name="Swalarsk-Parry B.S."/>
            <person name="Vaghefi N."/>
            <person name="Wilken P.M."/>
            <person name="An Z."/>
            <person name="de Beer Z.W."/>
            <person name="De Vos L."/>
            <person name="Chen L."/>
            <person name="Duong T.A."/>
            <person name="Gao Y."/>
            <person name="Hammerbacher A."/>
            <person name="Kikkert J.R."/>
            <person name="Li Y."/>
            <person name="Li H."/>
            <person name="Li K."/>
            <person name="Li Q."/>
            <person name="Liu X."/>
            <person name="Ma X."/>
            <person name="Naidoo K."/>
            <person name="Pethybridge S.J."/>
            <person name="Sun J."/>
            <person name="Steenkamp E.T."/>
            <person name="van der Nest M.A."/>
            <person name="van Wyk S."/>
            <person name="Wingfield M.J."/>
            <person name="Xiong C."/>
            <person name="Yue Q."/>
            <person name="Zhang X."/>
        </authorList>
    </citation>
    <scope>NUCLEOTIDE SEQUENCE [LARGE SCALE GENOMIC DNA]</scope>
    <source>
        <strain evidence="9 10">BP5796</strain>
    </source>
</reference>
<feature type="compositionally biased region" description="Acidic residues" evidence="8">
    <location>
        <begin position="238"/>
        <end position="260"/>
    </location>
</feature>
<keyword evidence="4" id="KW-0805">Transcription regulation</keyword>
<evidence type="ECO:0000256" key="4">
    <source>
        <dbReference type="ARBA" id="ARBA00023015"/>
    </source>
</evidence>
<feature type="compositionally biased region" description="Polar residues" evidence="8">
    <location>
        <begin position="150"/>
        <end position="173"/>
    </location>
</feature>
<dbReference type="Pfam" id="PF07904">
    <property type="entry name" value="Eaf7"/>
    <property type="match status" value="1"/>
</dbReference>
<keyword evidence="5" id="KW-0804">Transcription</keyword>
<feature type="region of interest" description="Disordered" evidence="8">
    <location>
        <begin position="144"/>
        <end position="291"/>
    </location>
</feature>
<dbReference type="Proteomes" id="UP000256328">
    <property type="component" value="Unassembled WGS sequence"/>
</dbReference>
<comment type="subcellular location">
    <subcellularLocation>
        <location evidence="1">Nucleus</location>
    </subcellularLocation>
</comment>
<feature type="compositionally biased region" description="Low complexity" evidence="8">
    <location>
        <begin position="268"/>
        <end position="281"/>
    </location>
</feature>
<organism evidence="9 10">
    <name type="scientific">Coleophoma crateriformis</name>
    <dbReference type="NCBI Taxonomy" id="565419"/>
    <lineage>
        <taxon>Eukaryota</taxon>
        <taxon>Fungi</taxon>
        <taxon>Dikarya</taxon>
        <taxon>Ascomycota</taxon>
        <taxon>Pezizomycotina</taxon>
        <taxon>Leotiomycetes</taxon>
        <taxon>Helotiales</taxon>
        <taxon>Dermateaceae</taxon>
        <taxon>Coleophoma</taxon>
    </lineage>
</organism>
<sequence length="291" mass="32465">MPPKRKSRGAPAVSTPATDDSAMAVDSPQPEESEKPAYDILKNPWTDEQETSLFKGIIKWKPAGMHKHFRMIALSEYLRNHGYDPRVDTHTRIPGIWEKLGTLYNMPVIDERENSFDIEEDLEEKYLEFKLPDEDFGQLMWEKGRAPPSVESSPPRFNSQMSRSPSLPAASTTTRKRKRGIDVAVKNRASTVTDTDEPRTSPTHSPTPKTTRSGRNVRSSGRTKVESSSRAQSKDTVMDDEEEGDAEEEEDGTQDGEEESTASPKPVKATSKGKLGAASKSKSTRKSGRKR</sequence>
<feature type="compositionally biased region" description="Basic residues" evidence="8">
    <location>
        <begin position="282"/>
        <end position="291"/>
    </location>
</feature>
<dbReference type="GO" id="GO:0006357">
    <property type="term" value="P:regulation of transcription by RNA polymerase II"/>
    <property type="evidence" value="ECO:0007669"/>
    <property type="project" value="TreeGrafter"/>
</dbReference>
<dbReference type="GO" id="GO:0006325">
    <property type="term" value="P:chromatin organization"/>
    <property type="evidence" value="ECO:0007669"/>
    <property type="project" value="UniProtKB-KW"/>
</dbReference>
<dbReference type="OrthoDB" id="5595141at2759"/>
<evidence type="ECO:0000313" key="9">
    <source>
        <dbReference type="EMBL" id="RDW92058.1"/>
    </source>
</evidence>
<feature type="region of interest" description="Disordered" evidence="8">
    <location>
        <begin position="1"/>
        <end position="37"/>
    </location>
</feature>